<organism evidence="1 2">
    <name type="scientific">Nocardia brasiliensis (strain ATCC 700358 / HUJEG-1)</name>
    <dbReference type="NCBI Taxonomy" id="1133849"/>
    <lineage>
        <taxon>Bacteria</taxon>
        <taxon>Bacillati</taxon>
        <taxon>Actinomycetota</taxon>
        <taxon>Actinomycetes</taxon>
        <taxon>Mycobacteriales</taxon>
        <taxon>Nocardiaceae</taxon>
        <taxon>Nocardia</taxon>
    </lineage>
</organism>
<proteinExistence type="predicted"/>
<dbReference type="Pfam" id="PF10025">
    <property type="entry name" value="DUF2267"/>
    <property type="match status" value="1"/>
</dbReference>
<dbReference type="KEGG" id="nbr:O3I_018250"/>
<protein>
    <recommendedName>
        <fullName evidence="3">DUF2267 domain-containing protein</fullName>
    </recommendedName>
</protein>
<gene>
    <name evidence="1" type="ORF">O3I_018250</name>
</gene>
<keyword evidence="2" id="KW-1185">Reference proteome</keyword>
<accession>K0EX08</accession>
<dbReference type="eggNOG" id="COG5502">
    <property type="taxonomic scope" value="Bacteria"/>
</dbReference>
<reference evidence="1 2" key="1">
    <citation type="journal article" date="2012" name="J. Bacteriol.">
        <title>Complete genome sequence of Nocardia brasiliensis HUJEG-1.</title>
        <authorList>
            <person name="Vera-Cabrera L."/>
            <person name="Ortiz-Lopez R."/>
            <person name="Elizondo-Gonzalez R."/>
            <person name="Perez-Maya A.A."/>
            <person name="Ocampo-Candiani J."/>
        </authorList>
    </citation>
    <scope>NUCLEOTIDE SEQUENCE [LARGE SCALE GENOMIC DNA]</scope>
    <source>
        <strain evidence="2">ATCC 700358</strain>
    </source>
</reference>
<dbReference type="InterPro" id="IPR038282">
    <property type="entry name" value="DUF2267_sf"/>
</dbReference>
<evidence type="ECO:0000313" key="1">
    <source>
        <dbReference type="EMBL" id="AFU01609.1"/>
    </source>
</evidence>
<sequence length="213" mass="23745">MTEETVMSHKRDPFGPAVHSANVWLRHVADGMATDDRLFAYRATRAWLHTVRDRLELHAAAHLSAQLPELLRGIFFEGWVPDRAPKRREVNDMLADFASAAGVTDDEAVGLLWIVTDAFRDLCSPGLLDHLFSRLPAPLNRILLGTSPGPNDEETVEDRLTELSDRVQTLAEAVAVLTRGLEYRPDIESASTRSEIAAQEAHRLLLAEYADEP</sequence>
<dbReference type="EMBL" id="CP003876">
    <property type="protein sequence ID" value="AFU01609.1"/>
    <property type="molecule type" value="Genomic_DNA"/>
</dbReference>
<name>K0EX08_NOCB7</name>
<evidence type="ECO:0008006" key="3">
    <source>
        <dbReference type="Google" id="ProtNLM"/>
    </source>
</evidence>
<dbReference type="Gene3D" id="1.10.490.110">
    <property type="entry name" value="Uncharacterized conserved protein DUF2267"/>
    <property type="match status" value="1"/>
</dbReference>
<dbReference type="AlphaFoldDB" id="K0EX08"/>
<evidence type="ECO:0000313" key="2">
    <source>
        <dbReference type="Proteomes" id="UP000006304"/>
    </source>
</evidence>
<dbReference type="STRING" id="1133849.O3I_018250"/>
<dbReference type="Proteomes" id="UP000006304">
    <property type="component" value="Chromosome"/>
</dbReference>
<dbReference type="InterPro" id="IPR018727">
    <property type="entry name" value="DUF2267"/>
</dbReference>
<dbReference type="HOGENOM" id="CLU_112438_0_1_11"/>